<accession>A0A8C6TP99</accession>
<dbReference type="GO" id="GO:0005829">
    <property type="term" value="C:cytosol"/>
    <property type="evidence" value="ECO:0007669"/>
    <property type="project" value="TreeGrafter"/>
</dbReference>
<dbReference type="AlphaFoldDB" id="A0A8C6TP99"/>
<dbReference type="GO" id="GO:0043066">
    <property type="term" value="P:negative regulation of apoptotic process"/>
    <property type="evidence" value="ECO:0007669"/>
    <property type="project" value="TreeGrafter"/>
</dbReference>
<keyword evidence="2 4" id="KW-0802">TPR repeat</keyword>
<evidence type="ECO:0000313" key="7">
    <source>
        <dbReference type="Proteomes" id="UP000694523"/>
    </source>
</evidence>
<evidence type="ECO:0000256" key="2">
    <source>
        <dbReference type="ARBA" id="ARBA00022803"/>
    </source>
</evidence>
<comment type="catalytic activity">
    <reaction evidence="3">
        <text>[protein]-peptidylproline (omega=180) = [protein]-peptidylproline (omega=0)</text>
        <dbReference type="Rhea" id="RHEA:16237"/>
        <dbReference type="Rhea" id="RHEA-COMP:10747"/>
        <dbReference type="Rhea" id="RHEA-COMP:10748"/>
        <dbReference type="ChEBI" id="CHEBI:83833"/>
        <dbReference type="ChEBI" id="CHEBI:83834"/>
        <dbReference type="EC" id="5.2.1.8"/>
    </reaction>
</comment>
<dbReference type="InterPro" id="IPR011990">
    <property type="entry name" value="TPR-like_helical_dom_sf"/>
</dbReference>
<dbReference type="SUPFAM" id="SSF48452">
    <property type="entry name" value="TPR-like"/>
    <property type="match status" value="1"/>
</dbReference>
<dbReference type="Ensembl" id="ENSNMLT00000024942.1">
    <property type="protein sequence ID" value="ENSNMLP00000022270.1"/>
    <property type="gene ID" value="ENSNMLG00000014402.1"/>
</dbReference>
<dbReference type="Gene3D" id="1.25.40.10">
    <property type="entry name" value="Tetratricopeptide repeat domain"/>
    <property type="match status" value="1"/>
</dbReference>
<proteinExistence type="predicted"/>
<reference evidence="6" key="1">
    <citation type="submission" date="2025-08" db="UniProtKB">
        <authorList>
            <consortium name="Ensembl"/>
        </authorList>
    </citation>
    <scope>IDENTIFICATION</scope>
</reference>
<reference evidence="6" key="2">
    <citation type="submission" date="2025-09" db="UniProtKB">
        <authorList>
            <consortium name="Ensembl"/>
        </authorList>
    </citation>
    <scope>IDENTIFICATION</scope>
</reference>
<evidence type="ECO:0000259" key="5">
    <source>
        <dbReference type="PROSITE" id="PS50059"/>
    </source>
</evidence>
<evidence type="ECO:0000313" key="6">
    <source>
        <dbReference type="Ensembl" id="ENSNMLP00000022270.1"/>
    </source>
</evidence>
<protein>
    <recommendedName>
        <fullName evidence="3">peptidylprolyl isomerase</fullName>
        <ecNumber evidence="3">5.2.1.8</ecNumber>
    </recommendedName>
</protein>
<sequence>MAGTEEAEKNKQLQDGALPGAVTGRVCVREGQQHRDSFPQYVLDEWTTSSFEELFGSEEWQDITDRLLRKKILEPGCAPRPCWGEQVTVRMQAVVEDRTVVEKDSKLVFVIGEGDVSQALEEGVLSMQKGEVSLLLADSQYTYGHLGREPDIPSWAPLLYQLQLWDVQRKADPQSLPIAERIRIGNHKRERGNFYFQREEYNRAAQICFCESHVDYSTSAEADEIKDYRLKCLNNLAMVQLKLEQQEQALKTCREALQLDPQNVKALFRCGKVLKLSQGMELLKKALKLEPTTKVRKYSIFYKGHAHCSRSYGNNLLPIIYCHTAKLSVLLLLFSTYRCSCRIV</sequence>
<feature type="domain" description="PPIase FKBP-type" evidence="5">
    <location>
        <begin position="84"/>
        <end position="168"/>
    </location>
</feature>
<dbReference type="Gene3D" id="3.10.50.40">
    <property type="match status" value="1"/>
</dbReference>
<dbReference type="PANTHER" id="PTHR46512">
    <property type="entry name" value="PEPTIDYLPROLYL ISOMERASE"/>
    <property type="match status" value="1"/>
</dbReference>
<dbReference type="InterPro" id="IPR046357">
    <property type="entry name" value="PPIase_dom_sf"/>
</dbReference>
<dbReference type="InterPro" id="IPR001179">
    <property type="entry name" value="PPIase_FKBP_dom"/>
</dbReference>
<keyword evidence="3" id="KW-0697">Rotamase</keyword>
<dbReference type="EC" id="5.2.1.8" evidence="3"/>
<dbReference type="SUPFAM" id="SSF54534">
    <property type="entry name" value="FKBP-like"/>
    <property type="match status" value="1"/>
</dbReference>
<dbReference type="InterPro" id="IPR019734">
    <property type="entry name" value="TPR_rpt"/>
</dbReference>
<dbReference type="PROSITE" id="PS50059">
    <property type="entry name" value="FKBP_PPIASE"/>
    <property type="match status" value="1"/>
</dbReference>
<dbReference type="GO" id="GO:0005740">
    <property type="term" value="C:mitochondrial envelope"/>
    <property type="evidence" value="ECO:0007669"/>
    <property type="project" value="TreeGrafter"/>
</dbReference>
<organism evidence="6 7">
    <name type="scientific">Neogobius melanostomus</name>
    <name type="common">round goby</name>
    <dbReference type="NCBI Taxonomy" id="47308"/>
    <lineage>
        <taxon>Eukaryota</taxon>
        <taxon>Metazoa</taxon>
        <taxon>Chordata</taxon>
        <taxon>Craniata</taxon>
        <taxon>Vertebrata</taxon>
        <taxon>Euteleostomi</taxon>
        <taxon>Actinopterygii</taxon>
        <taxon>Neopterygii</taxon>
        <taxon>Teleostei</taxon>
        <taxon>Neoteleostei</taxon>
        <taxon>Acanthomorphata</taxon>
        <taxon>Gobiaria</taxon>
        <taxon>Gobiiformes</taxon>
        <taxon>Gobioidei</taxon>
        <taxon>Gobiidae</taxon>
        <taxon>Benthophilinae</taxon>
        <taxon>Neogobiini</taxon>
        <taxon>Neogobius</taxon>
    </lineage>
</organism>
<name>A0A8C6TP99_9GOBI</name>
<evidence type="ECO:0000256" key="1">
    <source>
        <dbReference type="ARBA" id="ARBA00022737"/>
    </source>
</evidence>
<feature type="repeat" description="TPR" evidence="4">
    <location>
        <begin position="230"/>
        <end position="263"/>
    </location>
</feature>
<dbReference type="InterPro" id="IPR050754">
    <property type="entry name" value="FKBP4/5/8-like"/>
</dbReference>
<dbReference type="GO" id="GO:0016020">
    <property type="term" value="C:membrane"/>
    <property type="evidence" value="ECO:0007669"/>
    <property type="project" value="TreeGrafter"/>
</dbReference>
<dbReference type="GO" id="GO:0003755">
    <property type="term" value="F:peptidyl-prolyl cis-trans isomerase activity"/>
    <property type="evidence" value="ECO:0007669"/>
    <property type="project" value="UniProtKB-KW"/>
</dbReference>
<dbReference type="SMART" id="SM00028">
    <property type="entry name" value="TPR"/>
    <property type="match status" value="1"/>
</dbReference>
<dbReference type="Pfam" id="PF00515">
    <property type="entry name" value="TPR_1"/>
    <property type="match status" value="1"/>
</dbReference>
<dbReference type="PROSITE" id="PS50005">
    <property type="entry name" value="TPR"/>
    <property type="match status" value="1"/>
</dbReference>
<keyword evidence="7" id="KW-1185">Reference proteome</keyword>
<dbReference type="PANTHER" id="PTHR46512:SF2">
    <property type="entry name" value="PEPTIDYLPROLYL ISOMERASE"/>
    <property type="match status" value="1"/>
</dbReference>
<dbReference type="Proteomes" id="UP000694523">
    <property type="component" value="Unplaced"/>
</dbReference>
<evidence type="ECO:0000256" key="3">
    <source>
        <dbReference type="PROSITE-ProRule" id="PRU00277"/>
    </source>
</evidence>
<keyword evidence="1" id="KW-0677">Repeat</keyword>
<dbReference type="GO" id="GO:0012505">
    <property type="term" value="C:endomembrane system"/>
    <property type="evidence" value="ECO:0007669"/>
    <property type="project" value="TreeGrafter"/>
</dbReference>
<keyword evidence="3" id="KW-0413">Isomerase</keyword>
<evidence type="ECO:0000256" key="4">
    <source>
        <dbReference type="PROSITE-ProRule" id="PRU00339"/>
    </source>
</evidence>
<dbReference type="GO" id="GO:0044183">
    <property type="term" value="F:protein folding chaperone"/>
    <property type="evidence" value="ECO:0007669"/>
    <property type="project" value="TreeGrafter"/>
</dbReference>
<dbReference type="Pfam" id="PF00254">
    <property type="entry name" value="FKBP_C"/>
    <property type="match status" value="1"/>
</dbReference>